<keyword evidence="8" id="KW-0282">Flagellum</keyword>
<evidence type="ECO:0000256" key="5">
    <source>
        <dbReference type="RuleBase" id="RU362066"/>
    </source>
</evidence>
<feature type="domain" description="Flagellar hook-associated protein 2 C-terminal" evidence="7">
    <location>
        <begin position="223"/>
        <end position="447"/>
    </location>
</feature>
<dbReference type="Pfam" id="PF02465">
    <property type="entry name" value="FliD_N"/>
    <property type="match status" value="1"/>
</dbReference>
<keyword evidence="8" id="KW-0969">Cilium</keyword>
<feature type="domain" description="Flagellar hook-associated protein 2 N-terminal" evidence="6">
    <location>
        <begin position="11"/>
        <end position="107"/>
    </location>
</feature>
<keyword evidence="8" id="KW-0966">Cell projection</keyword>
<dbReference type="Pfam" id="PF07196">
    <property type="entry name" value="Flagellin_IN"/>
    <property type="match status" value="1"/>
</dbReference>
<dbReference type="GO" id="GO:0009421">
    <property type="term" value="C:bacterial-type flagellum filament cap"/>
    <property type="evidence" value="ECO:0007669"/>
    <property type="project" value="InterPro"/>
</dbReference>
<dbReference type="InterPro" id="IPR010810">
    <property type="entry name" value="Flagellin_hook_IN_motif"/>
</dbReference>
<evidence type="ECO:0000259" key="7">
    <source>
        <dbReference type="Pfam" id="PF07195"/>
    </source>
</evidence>
<keyword evidence="5" id="KW-0964">Secreted</keyword>
<accession>A0A7U7EQD5</accession>
<evidence type="ECO:0000256" key="1">
    <source>
        <dbReference type="ARBA" id="ARBA00009764"/>
    </source>
</evidence>
<gene>
    <name evidence="8" type="primary">fliD_1</name>
    <name evidence="8" type="ORF">PSEWESI4_03558</name>
</gene>
<dbReference type="GO" id="GO:0071973">
    <property type="term" value="P:bacterial-type flagellum-dependent cell motility"/>
    <property type="evidence" value="ECO:0007669"/>
    <property type="project" value="TreeGrafter"/>
</dbReference>
<comment type="caution">
    <text evidence="8">The sequence shown here is derived from an EMBL/GenBank/DDBJ whole genome shotgun (WGS) entry which is preliminary data.</text>
</comment>
<dbReference type="Pfam" id="PF07195">
    <property type="entry name" value="FliD_C"/>
    <property type="match status" value="1"/>
</dbReference>
<sequence length="468" mass="48928">MANITGTGIGSGLDINAIVKSLVDAQSAPKTAQLDRLKSQADAKISGVGQLQSALEAFQKAMKDLGKDTAFSALAALSSKPEQITVSASNNAVAGSYQVKVNQLASSSKVVTEGVAADTAFSGGSLTVSLGDDESFTVDIAEGASLLQVRDAINTQLKDKGITANIVNDPANPQAGSRLIFSSSVTGEGKDISVSGSNASLDQLKVDGSQQQQGSGAGYITKAQNAEFELDGLKLSSATNKVEGAVDGLTFELLPESVDKITTLTVGPNKEGLKESVQKFVDAYNQLIKVTDSLTKVSQGADGKTTNSGALVGDSSLRQLLNTVRKELTTSMDTGNGEIKILADLGIKTQNDGTLLIDQSKLDKIIEKSPESIGALFTGNEGLFKRLDDQVKIYTQAGGVLKERTESLQGTLSNISKQREAHERSMTALEARLYAQYNAMDNLVGQLTGTGNSLLASLEALTARNNKS</sequence>
<protein>
    <recommendedName>
        <fullName evidence="5">Flagellar hook-associated protein 2</fullName>
        <shortName evidence="5">HAP2</shortName>
    </recommendedName>
    <alternativeName>
        <fullName evidence="5">Flagellar cap protein</fullName>
    </alternativeName>
</protein>
<comment type="function">
    <text evidence="5">Required for morphogenesis and for the elongation of the flagellar filament by facilitating polymerization of the flagellin monomers at the tip of growing filament. Forms a capping structure, which prevents flagellin subunits (transported through the central channel of the flagellum) from leaking out without polymerization at the distal end.</text>
</comment>
<comment type="similarity">
    <text evidence="1 5">Belongs to the FliD family.</text>
</comment>
<keyword evidence="3" id="KW-0175">Coiled coil</keyword>
<proteinExistence type="inferred from homology"/>
<dbReference type="GO" id="GO:0009424">
    <property type="term" value="C:bacterial-type flagellum hook"/>
    <property type="evidence" value="ECO:0007669"/>
    <property type="project" value="UniProtKB-UniRule"/>
</dbReference>
<dbReference type="Proteomes" id="UP000583387">
    <property type="component" value="Unassembled WGS sequence"/>
</dbReference>
<evidence type="ECO:0000256" key="2">
    <source>
        <dbReference type="ARBA" id="ARBA00011255"/>
    </source>
</evidence>
<evidence type="ECO:0000256" key="4">
    <source>
        <dbReference type="ARBA" id="ARBA00023143"/>
    </source>
</evidence>
<dbReference type="PANTHER" id="PTHR30288">
    <property type="entry name" value="FLAGELLAR CAP/ASSEMBLY PROTEIN FLID"/>
    <property type="match status" value="1"/>
</dbReference>
<evidence type="ECO:0000313" key="8">
    <source>
        <dbReference type="EMBL" id="CAD5109262.1"/>
    </source>
</evidence>
<dbReference type="RefSeq" id="WP_187672563.1">
    <property type="nucleotide sequence ID" value="NZ_CAJFCI010000071.1"/>
</dbReference>
<dbReference type="AlphaFoldDB" id="A0A7U7EQD5"/>
<dbReference type="GO" id="GO:0007155">
    <property type="term" value="P:cell adhesion"/>
    <property type="evidence" value="ECO:0007669"/>
    <property type="project" value="InterPro"/>
</dbReference>
<comment type="subcellular location">
    <subcellularLocation>
        <location evidence="5">Secreted</location>
    </subcellularLocation>
    <subcellularLocation>
        <location evidence="5">Bacterial flagellum</location>
    </subcellularLocation>
</comment>
<evidence type="ECO:0000256" key="3">
    <source>
        <dbReference type="ARBA" id="ARBA00023054"/>
    </source>
</evidence>
<dbReference type="InterPro" id="IPR003481">
    <property type="entry name" value="FliD_N"/>
</dbReference>
<name>A0A7U7EQD5_9GAMM</name>
<organism evidence="8 9">
    <name type="scientific">Zestomonas carbonaria</name>
    <dbReference type="NCBI Taxonomy" id="2762745"/>
    <lineage>
        <taxon>Bacteria</taxon>
        <taxon>Pseudomonadati</taxon>
        <taxon>Pseudomonadota</taxon>
        <taxon>Gammaproteobacteria</taxon>
        <taxon>Pseudomonadales</taxon>
        <taxon>Pseudomonadaceae</taxon>
        <taxon>Zestomonas</taxon>
    </lineage>
</organism>
<dbReference type="InterPro" id="IPR010809">
    <property type="entry name" value="FliD_C"/>
</dbReference>
<dbReference type="EMBL" id="CAJFCI010000071">
    <property type="protein sequence ID" value="CAD5109262.1"/>
    <property type="molecule type" value="Genomic_DNA"/>
</dbReference>
<dbReference type="PANTHER" id="PTHR30288:SF0">
    <property type="entry name" value="FLAGELLAR HOOK-ASSOCIATED PROTEIN 2"/>
    <property type="match status" value="1"/>
</dbReference>
<evidence type="ECO:0000313" key="9">
    <source>
        <dbReference type="Proteomes" id="UP000583387"/>
    </source>
</evidence>
<keyword evidence="9" id="KW-1185">Reference proteome</keyword>
<keyword evidence="4 5" id="KW-0975">Bacterial flagellum</keyword>
<dbReference type="GO" id="GO:0005576">
    <property type="term" value="C:extracellular region"/>
    <property type="evidence" value="ECO:0007669"/>
    <property type="project" value="UniProtKB-SubCell"/>
</dbReference>
<reference evidence="8 9" key="1">
    <citation type="submission" date="2020-08" db="EMBL/GenBank/DDBJ databases">
        <authorList>
            <person name="Criscuolo A."/>
        </authorList>
    </citation>
    <scope>NUCLEOTIDE SEQUENCE [LARGE SCALE GENOMIC DNA]</scope>
    <source>
        <strain evidence="8">CIP111764</strain>
    </source>
</reference>
<evidence type="ECO:0000259" key="6">
    <source>
        <dbReference type="Pfam" id="PF02465"/>
    </source>
</evidence>
<dbReference type="InterPro" id="IPR040026">
    <property type="entry name" value="FliD"/>
</dbReference>
<comment type="subunit">
    <text evidence="2 5">Homopentamer.</text>
</comment>